<dbReference type="GO" id="GO:0006355">
    <property type="term" value="P:regulation of DNA-templated transcription"/>
    <property type="evidence" value="ECO:0000318"/>
    <property type="project" value="GO_Central"/>
</dbReference>
<dbReference type="OrthoDB" id="2021064at2759"/>
<dbReference type="GO" id="GO:0005634">
    <property type="term" value="C:nucleus"/>
    <property type="evidence" value="ECO:0000318"/>
    <property type="project" value="GO_Central"/>
</dbReference>
<dbReference type="Proteomes" id="UP000008810">
    <property type="component" value="Chromosome 4"/>
</dbReference>
<protein>
    <recommendedName>
        <fullName evidence="7">WRKY domain-containing protein</fullName>
    </recommendedName>
</protein>
<dbReference type="InterPro" id="IPR003657">
    <property type="entry name" value="WRKY_dom"/>
</dbReference>
<evidence type="ECO:0000259" key="7">
    <source>
        <dbReference type="PROSITE" id="PS50811"/>
    </source>
</evidence>
<keyword evidence="4" id="KW-0804">Transcription</keyword>
<feature type="compositionally biased region" description="Basic residues" evidence="6">
    <location>
        <begin position="122"/>
        <end position="134"/>
    </location>
</feature>
<evidence type="ECO:0000256" key="2">
    <source>
        <dbReference type="ARBA" id="ARBA00023015"/>
    </source>
</evidence>
<dbReference type="GO" id="GO:0003700">
    <property type="term" value="F:DNA-binding transcription factor activity"/>
    <property type="evidence" value="ECO:0000318"/>
    <property type="project" value="GO_Central"/>
</dbReference>
<reference evidence="8 9" key="1">
    <citation type="journal article" date="2010" name="Nature">
        <title>Genome sequencing and analysis of the model grass Brachypodium distachyon.</title>
        <authorList>
            <consortium name="International Brachypodium Initiative"/>
        </authorList>
    </citation>
    <scope>NUCLEOTIDE SEQUENCE [LARGE SCALE GENOMIC DNA]</scope>
    <source>
        <strain evidence="8">Bd21</strain>
        <strain evidence="9">cv. Bd21</strain>
    </source>
</reference>
<evidence type="ECO:0000313" key="9">
    <source>
        <dbReference type="EnsemblPlants" id="KQJ92545"/>
    </source>
</evidence>
<dbReference type="GeneID" id="104585212"/>
<dbReference type="AlphaFoldDB" id="A0A0Q3PSR0"/>
<reference evidence="9" key="3">
    <citation type="submission" date="2018-08" db="UniProtKB">
        <authorList>
            <consortium name="EnsemblPlants"/>
        </authorList>
    </citation>
    <scope>IDENTIFICATION</scope>
    <source>
        <strain evidence="9">cv. Bd21</strain>
    </source>
</reference>
<dbReference type="RefSeq" id="XP_010239551.3">
    <property type="nucleotide sequence ID" value="XM_010241249.3"/>
</dbReference>
<evidence type="ECO:0000313" key="8">
    <source>
        <dbReference type="EMBL" id="KQJ92545.1"/>
    </source>
</evidence>
<evidence type="ECO:0000256" key="6">
    <source>
        <dbReference type="SAM" id="MobiDB-lite"/>
    </source>
</evidence>
<organism evidence="8">
    <name type="scientific">Brachypodium distachyon</name>
    <name type="common">Purple false brome</name>
    <name type="synonym">Trachynia distachya</name>
    <dbReference type="NCBI Taxonomy" id="15368"/>
    <lineage>
        <taxon>Eukaryota</taxon>
        <taxon>Viridiplantae</taxon>
        <taxon>Streptophyta</taxon>
        <taxon>Embryophyta</taxon>
        <taxon>Tracheophyta</taxon>
        <taxon>Spermatophyta</taxon>
        <taxon>Magnoliopsida</taxon>
        <taxon>Liliopsida</taxon>
        <taxon>Poales</taxon>
        <taxon>Poaceae</taxon>
        <taxon>BOP clade</taxon>
        <taxon>Pooideae</taxon>
        <taxon>Stipodae</taxon>
        <taxon>Brachypodieae</taxon>
        <taxon>Brachypodium</taxon>
    </lineage>
</organism>
<dbReference type="EnsemblPlants" id="KQJ92545">
    <property type="protein sequence ID" value="KQJ92545"/>
    <property type="gene ID" value="BRADI_4g44350v3"/>
</dbReference>
<accession>A0A0Q3PSR0</accession>
<dbReference type="InterPro" id="IPR044810">
    <property type="entry name" value="WRKY_plant"/>
</dbReference>
<comment type="subcellular location">
    <subcellularLocation>
        <location evidence="1">Nucleus</location>
    </subcellularLocation>
</comment>
<dbReference type="Gene3D" id="2.20.25.80">
    <property type="entry name" value="WRKY domain"/>
    <property type="match status" value="1"/>
</dbReference>
<dbReference type="Pfam" id="PF03106">
    <property type="entry name" value="WRKY"/>
    <property type="match status" value="1"/>
</dbReference>
<dbReference type="EMBL" id="CM000883">
    <property type="protein sequence ID" value="KQJ92545.1"/>
    <property type="molecule type" value="Genomic_DNA"/>
</dbReference>
<name>A0A0Q3PSR0_BRADI</name>
<proteinExistence type="predicted"/>
<evidence type="ECO:0000313" key="10">
    <source>
        <dbReference type="Proteomes" id="UP000008810"/>
    </source>
</evidence>
<keyword evidence="5" id="KW-0539">Nucleus</keyword>
<dbReference type="PROSITE" id="PS50811">
    <property type="entry name" value="WRKY"/>
    <property type="match status" value="1"/>
</dbReference>
<dbReference type="PANTHER" id="PTHR31282">
    <property type="entry name" value="WRKY TRANSCRIPTION FACTOR 21-RELATED"/>
    <property type="match status" value="1"/>
</dbReference>
<dbReference type="SMART" id="SM00774">
    <property type="entry name" value="WRKY"/>
    <property type="match status" value="1"/>
</dbReference>
<evidence type="ECO:0000256" key="3">
    <source>
        <dbReference type="ARBA" id="ARBA00023125"/>
    </source>
</evidence>
<feature type="domain" description="WRKY" evidence="7">
    <location>
        <begin position="144"/>
        <end position="191"/>
    </location>
</feature>
<evidence type="ECO:0000256" key="4">
    <source>
        <dbReference type="ARBA" id="ARBA00023163"/>
    </source>
</evidence>
<feature type="region of interest" description="Disordered" evidence="6">
    <location>
        <begin position="111"/>
        <end position="135"/>
    </location>
</feature>
<dbReference type="GO" id="GO:0000976">
    <property type="term" value="F:transcription cis-regulatory region binding"/>
    <property type="evidence" value="ECO:0000318"/>
    <property type="project" value="GO_Central"/>
</dbReference>
<keyword evidence="10" id="KW-1185">Reference proteome</keyword>
<reference evidence="8" key="2">
    <citation type="submission" date="2017-06" db="EMBL/GenBank/DDBJ databases">
        <title>WGS assembly of Brachypodium distachyon.</title>
        <authorList>
            <consortium name="The International Brachypodium Initiative"/>
            <person name="Lucas S."/>
            <person name="Harmon-Smith M."/>
            <person name="Lail K."/>
            <person name="Tice H."/>
            <person name="Grimwood J."/>
            <person name="Bruce D."/>
            <person name="Barry K."/>
            <person name="Shu S."/>
            <person name="Lindquist E."/>
            <person name="Wang M."/>
            <person name="Pitluck S."/>
            <person name="Vogel J.P."/>
            <person name="Garvin D.F."/>
            <person name="Mockler T.C."/>
            <person name="Schmutz J."/>
            <person name="Rokhsar D."/>
            <person name="Bevan M.W."/>
        </authorList>
    </citation>
    <scope>NUCLEOTIDE SEQUENCE</scope>
    <source>
        <strain evidence="8">Bd21</strain>
    </source>
</reference>
<dbReference type="InterPro" id="IPR036576">
    <property type="entry name" value="WRKY_dom_sf"/>
</dbReference>
<sequence length="272" mass="30823">MANNNNNNSMASSMAAREEIEALLRRQQQLVTQLRALVLPSLLRDNVGGESAELAVQLFDDVIGCNTSAVSSLLRAGGSLFGAEPAVDDKSLVRKKMLNRAISPGEIRMKEEEQTRPVRSVATKRRRKDGKRSRSLVTNVPHYDGHQWRKYGQKNINGMQHSRSYYRCTYKERNCSATKTVQEQDHNRSSFSYGDETVKYTVVYYGHHTCNGENISNGNVDLPQLVSMDLDQTVEEMARMTTYQAQEFDEGDLDVPALLEVLDNPLLNWDMW</sequence>
<dbReference type="SUPFAM" id="SSF118290">
    <property type="entry name" value="WRKY DNA-binding domain"/>
    <property type="match status" value="1"/>
</dbReference>
<keyword evidence="3" id="KW-0238">DNA-binding</keyword>
<gene>
    <name evidence="9" type="primary">LOC104585212</name>
    <name evidence="8" type="ORF">BRADI_4g44350v3</name>
</gene>
<evidence type="ECO:0000256" key="1">
    <source>
        <dbReference type="ARBA" id="ARBA00004123"/>
    </source>
</evidence>
<evidence type="ECO:0000256" key="5">
    <source>
        <dbReference type="ARBA" id="ARBA00023242"/>
    </source>
</evidence>
<keyword evidence="2" id="KW-0805">Transcription regulation</keyword>
<dbReference type="Gramene" id="KQJ92545">
    <property type="protein sequence ID" value="KQJ92545"/>
    <property type="gene ID" value="BRADI_4g44350v3"/>
</dbReference>